<dbReference type="PROSITE" id="PS50977">
    <property type="entry name" value="HTH_TETR_2"/>
    <property type="match status" value="1"/>
</dbReference>
<evidence type="ECO:0000313" key="7">
    <source>
        <dbReference type="Proteomes" id="UP000179627"/>
    </source>
</evidence>
<dbReference type="GO" id="GO:0045892">
    <property type="term" value="P:negative regulation of DNA-templated transcription"/>
    <property type="evidence" value="ECO:0007669"/>
    <property type="project" value="UniProtKB-ARBA"/>
</dbReference>
<dbReference type="FunFam" id="1.10.10.60:FF:000141">
    <property type="entry name" value="TetR family transcriptional regulator"/>
    <property type="match status" value="1"/>
</dbReference>
<dbReference type="GO" id="GO:0003700">
    <property type="term" value="F:DNA-binding transcription factor activity"/>
    <property type="evidence" value="ECO:0007669"/>
    <property type="project" value="TreeGrafter"/>
</dbReference>
<feature type="DNA-binding region" description="H-T-H motif" evidence="4">
    <location>
        <begin position="39"/>
        <end position="58"/>
    </location>
</feature>
<gene>
    <name evidence="6" type="ORF">CC117_12360</name>
</gene>
<name>A0A1S1R9D2_9ACTN</name>
<evidence type="ECO:0000313" key="6">
    <source>
        <dbReference type="EMBL" id="OHV42349.1"/>
    </source>
</evidence>
<dbReference type="InterPro" id="IPR050109">
    <property type="entry name" value="HTH-type_TetR-like_transc_reg"/>
</dbReference>
<dbReference type="InterPro" id="IPR001647">
    <property type="entry name" value="HTH_TetR"/>
</dbReference>
<dbReference type="OrthoDB" id="7186128at2"/>
<dbReference type="PANTHER" id="PTHR30055:SF146">
    <property type="entry name" value="HTH-TYPE TRANSCRIPTIONAL DUAL REGULATOR CECR"/>
    <property type="match status" value="1"/>
</dbReference>
<protein>
    <submittedName>
        <fullName evidence="6">TetR family transcriptional regulator</fullName>
    </submittedName>
</protein>
<dbReference type="Pfam" id="PF14246">
    <property type="entry name" value="TetR_C_7"/>
    <property type="match status" value="1"/>
</dbReference>
<dbReference type="GO" id="GO:0000976">
    <property type="term" value="F:transcription cis-regulatory region binding"/>
    <property type="evidence" value="ECO:0007669"/>
    <property type="project" value="TreeGrafter"/>
</dbReference>
<dbReference type="EMBL" id="MBLM01000047">
    <property type="protein sequence ID" value="OHV42349.1"/>
    <property type="molecule type" value="Genomic_DNA"/>
</dbReference>
<dbReference type="PANTHER" id="PTHR30055">
    <property type="entry name" value="HTH-TYPE TRANSCRIPTIONAL REGULATOR RUTR"/>
    <property type="match status" value="1"/>
</dbReference>
<dbReference type="PRINTS" id="PR00455">
    <property type="entry name" value="HTHTETR"/>
</dbReference>
<dbReference type="AlphaFoldDB" id="A0A1S1R9D2"/>
<dbReference type="Proteomes" id="UP000179627">
    <property type="component" value="Unassembled WGS sequence"/>
</dbReference>
<evidence type="ECO:0000256" key="4">
    <source>
        <dbReference type="PROSITE-ProRule" id="PRU00335"/>
    </source>
</evidence>
<dbReference type="Gene3D" id="1.10.357.10">
    <property type="entry name" value="Tetracycline Repressor, domain 2"/>
    <property type="match status" value="1"/>
</dbReference>
<evidence type="ECO:0000256" key="2">
    <source>
        <dbReference type="ARBA" id="ARBA00023125"/>
    </source>
</evidence>
<dbReference type="SUPFAM" id="SSF46689">
    <property type="entry name" value="Homeodomain-like"/>
    <property type="match status" value="1"/>
</dbReference>
<reference evidence="7" key="1">
    <citation type="submission" date="2016-07" db="EMBL/GenBank/DDBJ databases">
        <title>Sequence Frankia sp. strain CcI1.17.</title>
        <authorList>
            <person name="Ghodhbane-Gtari F."/>
            <person name="Swanson E."/>
            <person name="Gueddou A."/>
            <person name="Morris K."/>
            <person name="Hezbri K."/>
            <person name="Ktari A."/>
            <person name="Nouioui I."/>
            <person name="Abebe-Akele F."/>
            <person name="Simpson S."/>
            <person name="Thomas K."/>
            <person name="Gtari M."/>
            <person name="Tisa L.S."/>
            <person name="Hurst S."/>
        </authorList>
    </citation>
    <scope>NUCLEOTIDE SEQUENCE [LARGE SCALE GENOMIC DNA]</scope>
    <source>
        <strain evidence="7">Cc1.17</strain>
    </source>
</reference>
<evidence type="ECO:0000256" key="3">
    <source>
        <dbReference type="ARBA" id="ARBA00023163"/>
    </source>
</evidence>
<comment type="caution">
    <text evidence="6">The sequence shown here is derived from an EMBL/GenBank/DDBJ whole genome shotgun (WGS) entry which is preliminary data.</text>
</comment>
<keyword evidence="7" id="KW-1185">Reference proteome</keyword>
<sequence length="217" mass="24348">MTQPARTGRPTRTGSAELEQRLRQAAFEVFCDRGFEAASMEEIARAANITKRTLYAKYPDKRALFTKILPWAMSSLQWDPPLVAVPEGDLRGELMMIAQAAVTRAVDPAIAQLIRMAMSEARRFPEFAQAAHSMAWSPRLRSVIELLERHARAGTIVVDDPELAAEQFLAMVAGFPSILAVFDLRRDNDVEQRHIEHAVELFLSGVEPRPERAPGRR</sequence>
<accession>A0A1S1R9D2</accession>
<dbReference type="InterPro" id="IPR039536">
    <property type="entry name" value="TetR_C_Proteobacteria"/>
</dbReference>
<keyword evidence="3" id="KW-0804">Transcription</keyword>
<dbReference type="Gene3D" id="1.10.10.60">
    <property type="entry name" value="Homeodomain-like"/>
    <property type="match status" value="1"/>
</dbReference>
<organism evidence="6 7">
    <name type="scientific">Parafrankia colletiae</name>
    <dbReference type="NCBI Taxonomy" id="573497"/>
    <lineage>
        <taxon>Bacteria</taxon>
        <taxon>Bacillati</taxon>
        <taxon>Actinomycetota</taxon>
        <taxon>Actinomycetes</taxon>
        <taxon>Frankiales</taxon>
        <taxon>Frankiaceae</taxon>
        <taxon>Parafrankia</taxon>
    </lineage>
</organism>
<dbReference type="Pfam" id="PF00440">
    <property type="entry name" value="TetR_N"/>
    <property type="match status" value="1"/>
</dbReference>
<proteinExistence type="predicted"/>
<dbReference type="SUPFAM" id="SSF48498">
    <property type="entry name" value="Tetracyclin repressor-like, C-terminal domain"/>
    <property type="match status" value="1"/>
</dbReference>
<dbReference type="RefSeq" id="WP_071082996.1">
    <property type="nucleotide sequence ID" value="NZ_MBLM01000047.1"/>
</dbReference>
<dbReference type="InterPro" id="IPR009057">
    <property type="entry name" value="Homeodomain-like_sf"/>
</dbReference>
<evidence type="ECO:0000259" key="5">
    <source>
        <dbReference type="PROSITE" id="PS50977"/>
    </source>
</evidence>
<dbReference type="InterPro" id="IPR036271">
    <property type="entry name" value="Tet_transcr_reg_TetR-rel_C_sf"/>
</dbReference>
<evidence type="ECO:0000256" key="1">
    <source>
        <dbReference type="ARBA" id="ARBA00023015"/>
    </source>
</evidence>
<feature type="domain" description="HTH tetR-type" evidence="5">
    <location>
        <begin position="16"/>
        <end position="76"/>
    </location>
</feature>
<keyword evidence="1" id="KW-0805">Transcription regulation</keyword>
<keyword evidence="2 4" id="KW-0238">DNA-binding</keyword>